<protein>
    <submittedName>
        <fullName evidence="2">ABC transporter permease</fullName>
    </submittedName>
</protein>
<keyword evidence="1" id="KW-1133">Transmembrane helix</keyword>
<feature type="transmembrane region" description="Helical" evidence="1">
    <location>
        <begin position="41"/>
        <end position="60"/>
    </location>
</feature>
<keyword evidence="1" id="KW-0472">Membrane</keyword>
<reference evidence="2" key="2">
    <citation type="submission" date="2021-04" db="EMBL/GenBank/DDBJ databases">
        <authorList>
            <person name="Gilroy R."/>
        </authorList>
    </citation>
    <scope>NUCLEOTIDE SEQUENCE</scope>
    <source>
        <strain evidence="2">14324</strain>
    </source>
</reference>
<dbReference type="AlphaFoldDB" id="A0A9D2DV65"/>
<evidence type="ECO:0000313" key="3">
    <source>
        <dbReference type="Proteomes" id="UP000824041"/>
    </source>
</evidence>
<feature type="transmembrane region" description="Helical" evidence="1">
    <location>
        <begin position="312"/>
        <end position="340"/>
    </location>
</feature>
<feature type="transmembrane region" description="Helical" evidence="1">
    <location>
        <begin position="236"/>
        <end position="259"/>
    </location>
</feature>
<feature type="transmembrane region" description="Helical" evidence="1">
    <location>
        <begin position="279"/>
        <end position="300"/>
    </location>
</feature>
<dbReference type="EMBL" id="DXBU01000187">
    <property type="protein sequence ID" value="HIZ23832.1"/>
    <property type="molecule type" value="Genomic_DNA"/>
</dbReference>
<name>A0A9D2DV65_9FIRM</name>
<feature type="transmembrane region" description="Helical" evidence="1">
    <location>
        <begin position="149"/>
        <end position="170"/>
    </location>
</feature>
<feature type="transmembrane region" description="Helical" evidence="1">
    <location>
        <begin position="352"/>
        <end position="375"/>
    </location>
</feature>
<dbReference type="Proteomes" id="UP000824041">
    <property type="component" value="Unassembled WGS sequence"/>
</dbReference>
<comment type="caution">
    <text evidence="2">The sequence shown here is derived from an EMBL/GenBank/DDBJ whole genome shotgun (WGS) entry which is preliminary data.</text>
</comment>
<reference evidence="2" key="1">
    <citation type="journal article" date="2021" name="PeerJ">
        <title>Extensive microbial diversity within the chicken gut microbiome revealed by metagenomics and culture.</title>
        <authorList>
            <person name="Gilroy R."/>
            <person name="Ravi A."/>
            <person name="Getino M."/>
            <person name="Pursley I."/>
            <person name="Horton D.L."/>
            <person name="Alikhan N.F."/>
            <person name="Baker D."/>
            <person name="Gharbi K."/>
            <person name="Hall N."/>
            <person name="Watson M."/>
            <person name="Adriaenssens E.M."/>
            <person name="Foster-Nyarko E."/>
            <person name="Jarju S."/>
            <person name="Secka A."/>
            <person name="Antonio M."/>
            <person name="Oren A."/>
            <person name="Chaudhuri R.R."/>
            <person name="La Ragione R."/>
            <person name="Hildebrand F."/>
            <person name="Pallen M.J."/>
        </authorList>
    </citation>
    <scope>NUCLEOTIDE SEQUENCE</scope>
    <source>
        <strain evidence="2">14324</strain>
    </source>
</reference>
<sequence length="452" mass="51317">MEYSFYQLAWFFLVYAFAGWVFSTVVSAIRAKKFVDPGFLLGPYCPAYGFAGVLFAVFLSDLKEDLFFLFLGGVVLSFLVGITAGFFLERIFHRKWWDFSKRRFQFGGYVILPLMILCGLAAVLCVVLWNPLLEDGISLVPSTLGKILLAVIYGMLAADLLATVTSFRALKIRLNKIDILENISENLEKATDTLGKGLAGWALKHVSHAYPNLETKKLLAARKEHEQQREKAREKAGVFAAGCSFYKLVWLFFLASFLGDIVETIFCYITMGSLMSRSSVVYGPFSVVWGFACVLLTAILHQYRDRSDSYIFAFGTILGGTYEYACSILSELVLGTVFWTYEHIPFNLGGRINLLFCFFWGIAAVVWLKVLYPFLSSFIEKIPKRIGILLTWILILFMTFNMLLSGLALMRYSERNTEHTPPGNRLEAMLDEHFPDSRMEKIYPKAIIIDQR</sequence>
<feature type="transmembrane region" description="Helical" evidence="1">
    <location>
        <begin position="66"/>
        <end position="88"/>
    </location>
</feature>
<feature type="transmembrane region" description="Helical" evidence="1">
    <location>
        <begin position="109"/>
        <end position="129"/>
    </location>
</feature>
<evidence type="ECO:0000256" key="1">
    <source>
        <dbReference type="SAM" id="Phobius"/>
    </source>
</evidence>
<feature type="transmembrane region" description="Helical" evidence="1">
    <location>
        <begin position="387"/>
        <end position="410"/>
    </location>
</feature>
<keyword evidence="1" id="KW-0812">Transmembrane</keyword>
<dbReference type="InterPro" id="IPR010540">
    <property type="entry name" value="CmpB_TMEM229"/>
</dbReference>
<dbReference type="Pfam" id="PF06541">
    <property type="entry name" value="ABC_trans_CmpB"/>
    <property type="match status" value="2"/>
</dbReference>
<gene>
    <name evidence="2" type="ORF">IAA21_13780</name>
</gene>
<accession>A0A9D2DV65</accession>
<evidence type="ECO:0000313" key="2">
    <source>
        <dbReference type="EMBL" id="HIZ23832.1"/>
    </source>
</evidence>
<feature type="transmembrane region" description="Helical" evidence="1">
    <location>
        <begin position="6"/>
        <end position="29"/>
    </location>
</feature>
<organism evidence="2 3">
    <name type="scientific">Candidatus Blautia faecigallinarum</name>
    <dbReference type="NCBI Taxonomy" id="2838488"/>
    <lineage>
        <taxon>Bacteria</taxon>
        <taxon>Bacillati</taxon>
        <taxon>Bacillota</taxon>
        <taxon>Clostridia</taxon>
        <taxon>Lachnospirales</taxon>
        <taxon>Lachnospiraceae</taxon>
        <taxon>Blautia</taxon>
    </lineage>
</organism>
<proteinExistence type="predicted"/>